<keyword evidence="12 15" id="KW-0648">Protein biosynthesis</keyword>
<dbReference type="RefSeq" id="WP_159523354.1">
    <property type="nucleotide sequence ID" value="NZ_CP053642.1"/>
</dbReference>
<dbReference type="SUPFAM" id="SSF50249">
    <property type="entry name" value="Nucleic acid-binding proteins"/>
    <property type="match status" value="1"/>
</dbReference>
<evidence type="ECO:0000259" key="17">
    <source>
        <dbReference type="PROSITE" id="PS50886"/>
    </source>
</evidence>
<feature type="binding site" evidence="15">
    <location>
        <position position="520"/>
    </location>
    <ligand>
        <name>Mg(2+)</name>
        <dbReference type="ChEBI" id="CHEBI:18420"/>
        <note>shared with alpha subunit</note>
    </ligand>
</feature>
<evidence type="ECO:0000256" key="5">
    <source>
        <dbReference type="ARBA" id="ARBA00022555"/>
    </source>
</evidence>
<organism evidence="20 21">
    <name type="scientific">Actinomyces marmotae</name>
    <dbReference type="NCBI Taxonomy" id="2737173"/>
    <lineage>
        <taxon>Bacteria</taxon>
        <taxon>Bacillati</taxon>
        <taxon>Actinomycetota</taxon>
        <taxon>Actinomycetes</taxon>
        <taxon>Actinomycetales</taxon>
        <taxon>Actinomycetaceae</taxon>
        <taxon>Actinomyces</taxon>
    </lineage>
</organism>
<dbReference type="GO" id="GO:0000049">
    <property type="term" value="F:tRNA binding"/>
    <property type="evidence" value="ECO:0007669"/>
    <property type="project" value="UniProtKB-UniRule"/>
</dbReference>
<dbReference type="GO" id="GO:0000287">
    <property type="term" value="F:magnesium ion binding"/>
    <property type="evidence" value="ECO:0007669"/>
    <property type="project" value="UniProtKB-UniRule"/>
</dbReference>
<proteinExistence type="inferred from homology"/>
<dbReference type="InterPro" id="IPR012340">
    <property type="entry name" value="NA-bd_OB-fold"/>
</dbReference>
<evidence type="ECO:0000256" key="7">
    <source>
        <dbReference type="ARBA" id="ARBA00022723"/>
    </source>
</evidence>
<evidence type="ECO:0000256" key="3">
    <source>
        <dbReference type="ARBA" id="ARBA00011209"/>
    </source>
</evidence>
<evidence type="ECO:0000256" key="1">
    <source>
        <dbReference type="ARBA" id="ARBA00004496"/>
    </source>
</evidence>
<feature type="domain" description="B5" evidence="19">
    <location>
        <begin position="451"/>
        <end position="532"/>
    </location>
</feature>
<evidence type="ECO:0000256" key="10">
    <source>
        <dbReference type="ARBA" id="ARBA00022842"/>
    </source>
</evidence>
<evidence type="ECO:0000256" key="8">
    <source>
        <dbReference type="ARBA" id="ARBA00022741"/>
    </source>
</evidence>
<dbReference type="SUPFAM" id="SSF55681">
    <property type="entry name" value="Class II aaRS and biotin synthetases"/>
    <property type="match status" value="1"/>
</dbReference>
<evidence type="ECO:0000313" key="20">
    <source>
        <dbReference type="EMBL" id="QKD79887.1"/>
    </source>
</evidence>
<keyword evidence="4 15" id="KW-0963">Cytoplasm</keyword>
<dbReference type="GO" id="GO:0006432">
    <property type="term" value="P:phenylalanyl-tRNA aminoacylation"/>
    <property type="evidence" value="ECO:0007669"/>
    <property type="project" value="UniProtKB-UniRule"/>
</dbReference>
<evidence type="ECO:0000259" key="18">
    <source>
        <dbReference type="PROSITE" id="PS51447"/>
    </source>
</evidence>
<evidence type="ECO:0000256" key="2">
    <source>
        <dbReference type="ARBA" id="ARBA00008653"/>
    </source>
</evidence>
<dbReference type="SUPFAM" id="SSF56037">
    <property type="entry name" value="PheT/TilS domain"/>
    <property type="match status" value="1"/>
</dbReference>
<evidence type="ECO:0000256" key="16">
    <source>
        <dbReference type="PROSITE-ProRule" id="PRU00209"/>
    </source>
</evidence>
<dbReference type="Gene3D" id="2.40.50.140">
    <property type="entry name" value="Nucleic acid-binding proteins"/>
    <property type="match status" value="1"/>
</dbReference>
<dbReference type="PANTHER" id="PTHR10947:SF0">
    <property type="entry name" value="PHENYLALANINE--TRNA LIGASE BETA SUBUNIT"/>
    <property type="match status" value="1"/>
</dbReference>
<dbReference type="SMART" id="SM00874">
    <property type="entry name" value="B5"/>
    <property type="match status" value="1"/>
</dbReference>
<evidence type="ECO:0000256" key="9">
    <source>
        <dbReference type="ARBA" id="ARBA00022840"/>
    </source>
</evidence>
<dbReference type="Pfam" id="PF17759">
    <property type="entry name" value="tRNA_synthFbeta"/>
    <property type="match status" value="1"/>
</dbReference>
<dbReference type="InterPro" id="IPR002547">
    <property type="entry name" value="tRNA-bd_dom"/>
</dbReference>
<reference evidence="20 21" key="1">
    <citation type="submission" date="2020-05" db="EMBL/GenBank/DDBJ databases">
        <title>Actinomyces sp. zg-325.</title>
        <authorList>
            <person name="Yang C."/>
        </authorList>
    </citation>
    <scope>NUCLEOTIDE SEQUENCE [LARGE SCALE GENOMIC DNA]</scope>
    <source>
        <strain evidence="21">zg-325</strain>
    </source>
</reference>
<dbReference type="InterPro" id="IPR033714">
    <property type="entry name" value="tRNA_bind_bactPheRS"/>
</dbReference>
<evidence type="ECO:0000256" key="6">
    <source>
        <dbReference type="ARBA" id="ARBA00022598"/>
    </source>
</evidence>
<evidence type="ECO:0000313" key="21">
    <source>
        <dbReference type="Proteomes" id="UP000504752"/>
    </source>
</evidence>
<accession>A0A6M8B5F0</accession>
<evidence type="ECO:0000256" key="14">
    <source>
        <dbReference type="ARBA" id="ARBA00049255"/>
    </source>
</evidence>
<keyword evidence="5 16" id="KW-0820">tRNA-binding</keyword>
<evidence type="ECO:0000256" key="4">
    <source>
        <dbReference type="ARBA" id="ARBA00022490"/>
    </source>
</evidence>
<dbReference type="Proteomes" id="UP000504752">
    <property type="component" value="Chromosome"/>
</dbReference>
<dbReference type="CDD" id="cd02796">
    <property type="entry name" value="tRNA_bind_bactPheRS"/>
    <property type="match status" value="1"/>
</dbReference>
<dbReference type="Gene3D" id="3.30.70.380">
    <property type="entry name" value="Ferrodoxin-fold anticodon-binding domain"/>
    <property type="match status" value="1"/>
</dbReference>
<dbReference type="InterPro" id="IPR009061">
    <property type="entry name" value="DNA-bd_dom_put_sf"/>
</dbReference>
<dbReference type="GO" id="GO:0009328">
    <property type="term" value="C:phenylalanine-tRNA ligase complex"/>
    <property type="evidence" value="ECO:0007669"/>
    <property type="project" value="TreeGrafter"/>
</dbReference>
<dbReference type="PROSITE" id="PS50886">
    <property type="entry name" value="TRBD"/>
    <property type="match status" value="1"/>
</dbReference>
<keyword evidence="11 16" id="KW-0694">RNA-binding</keyword>
<keyword evidence="10 15" id="KW-0460">Magnesium</keyword>
<dbReference type="InterPro" id="IPR045060">
    <property type="entry name" value="Phe-tRNA-ligase_IIc_bsu"/>
</dbReference>
<comment type="similarity">
    <text evidence="2 15">Belongs to the phenylalanyl-tRNA synthetase beta subunit family. Type 1 subfamily.</text>
</comment>
<keyword evidence="21" id="KW-1185">Reference proteome</keyword>
<dbReference type="NCBIfam" id="TIGR00472">
    <property type="entry name" value="pheT_bact"/>
    <property type="match status" value="1"/>
</dbReference>
<dbReference type="Pfam" id="PF03483">
    <property type="entry name" value="B3_4"/>
    <property type="match status" value="1"/>
</dbReference>
<dbReference type="SUPFAM" id="SSF46955">
    <property type="entry name" value="Putative DNA-binding domain"/>
    <property type="match status" value="1"/>
</dbReference>
<feature type="domain" description="TRNA-binding" evidence="17">
    <location>
        <begin position="41"/>
        <end position="170"/>
    </location>
</feature>
<feature type="binding site" evidence="15">
    <location>
        <position position="510"/>
    </location>
    <ligand>
        <name>Mg(2+)</name>
        <dbReference type="ChEBI" id="CHEBI:18420"/>
        <note>shared with alpha subunit</note>
    </ligand>
</feature>
<dbReference type="SMART" id="SM00873">
    <property type="entry name" value="B3_4"/>
    <property type="match status" value="1"/>
</dbReference>
<dbReference type="GO" id="GO:0005524">
    <property type="term" value="F:ATP binding"/>
    <property type="evidence" value="ECO:0007669"/>
    <property type="project" value="UniProtKB-UniRule"/>
</dbReference>
<evidence type="ECO:0000256" key="12">
    <source>
        <dbReference type="ARBA" id="ARBA00022917"/>
    </source>
</evidence>
<comment type="catalytic activity">
    <reaction evidence="14 15">
        <text>tRNA(Phe) + L-phenylalanine + ATP = L-phenylalanyl-tRNA(Phe) + AMP + diphosphate + H(+)</text>
        <dbReference type="Rhea" id="RHEA:19413"/>
        <dbReference type="Rhea" id="RHEA-COMP:9668"/>
        <dbReference type="Rhea" id="RHEA-COMP:9699"/>
        <dbReference type="ChEBI" id="CHEBI:15378"/>
        <dbReference type="ChEBI" id="CHEBI:30616"/>
        <dbReference type="ChEBI" id="CHEBI:33019"/>
        <dbReference type="ChEBI" id="CHEBI:58095"/>
        <dbReference type="ChEBI" id="CHEBI:78442"/>
        <dbReference type="ChEBI" id="CHEBI:78531"/>
        <dbReference type="ChEBI" id="CHEBI:456215"/>
        <dbReference type="EC" id="6.1.1.20"/>
    </reaction>
</comment>
<dbReference type="CDD" id="cd00769">
    <property type="entry name" value="PheRS_beta_core"/>
    <property type="match status" value="1"/>
</dbReference>
<dbReference type="AlphaFoldDB" id="A0A6M8B5F0"/>
<feature type="domain" description="FDX-ACB" evidence="18">
    <location>
        <begin position="794"/>
        <end position="887"/>
    </location>
</feature>
<dbReference type="EMBL" id="CP053642">
    <property type="protein sequence ID" value="QKD79887.1"/>
    <property type="molecule type" value="Genomic_DNA"/>
</dbReference>
<dbReference type="InterPro" id="IPR020825">
    <property type="entry name" value="Phe-tRNA_synthase-like_B3/B4"/>
</dbReference>
<keyword evidence="6 15" id="KW-0436">Ligase</keyword>
<dbReference type="InterPro" id="IPR004532">
    <property type="entry name" value="Phe-tRNA-ligase_IIc_bsu_bact"/>
</dbReference>
<dbReference type="Pfam" id="PF03147">
    <property type="entry name" value="FDX-ACB"/>
    <property type="match status" value="1"/>
</dbReference>
<dbReference type="InterPro" id="IPR036690">
    <property type="entry name" value="Fdx_antiC-bd_sf"/>
</dbReference>
<dbReference type="InterPro" id="IPR005147">
    <property type="entry name" value="tRNA_synthase_B5-dom"/>
</dbReference>
<comment type="subunit">
    <text evidence="3 15">Tetramer of two alpha and two beta subunits.</text>
</comment>
<dbReference type="InterPro" id="IPR005146">
    <property type="entry name" value="B3/B4_tRNA-bd"/>
</dbReference>
<dbReference type="PROSITE" id="PS51483">
    <property type="entry name" value="B5"/>
    <property type="match status" value="1"/>
</dbReference>
<feature type="binding site" evidence="15">
    <location>
        <position position="519"/>
    </location>
    <ligand>
        <name>Mg(2+)</name>
        <dbReference type="ChEBI" id="CHEBI:18420"/>
        <note>shared with alpha subunit</note>
    </ligand>
</feature>
<dbReference type="SUPFAM" id="SSF54991">
    <property type="entry name" value="Anticodon-binding domain of PheRS"/>
    <property type="match status" value="1"/>
</dbReference>
<gene>
    <name evidence="15" type="primary">pheT</name>
    <name evidence="20" type="ORF">HPC72_06230</name>
</gene>
<comment type="caution">
    <text evidence="15">Lacks conserved residue(s) required for the propagation of feature annotation.</text>
</comment>
<sequence length="888" mass="93304">MPYVPLEWLREHVDAPTSTTAEELASALVRVGLEEERIVPPAITGPLVVGKVLTREAKEQSNGKVINYCRVDVGPEHNDAPGTGKEPSDLPSRGIVCGAHNFEAGDSVVVSLPGAVLPGGFAIAARKTYGHVSDGMICSARELGIGEDHSGIIVLDQWLAAHGHDGEELPAPGTNALPLLGLGEEVLEINITPDRGYCFSMRGVAREYSHSTGARFTDPADGANTGLFPAGVADASTSAGEGFPVIIAEDPAPIHGRPGCDRYVARLVRGIDPTAQSPKWMADRLTAAGMRPISLAVDVTNYVMLDLGQPLHAFDADKLVAPIVVRRARPGESLTFLDEVTRALDPEDLVISDSDGGQGARPLVLAGVFGGADTEVSDSTRNVLIEAAHFDAVSIARSSRRHKLPTESSKRNERGVDTALAAVAAQRAVDLLVEYGGGSAEPVATDIDRTSAPEPIVIRADAAERLTGVAYGTARVTELLEMIGCVVAPAGTDGAGRELLAVTRPTWRPDLVGAAHFAEEVARLDGYDAIPTIVPTAPAGLGLTPRQKARRDAVAALARAGLTQVLSYPFIGDAHDRLGIPADDPRRRAARLVNPLAEDAPALRTSILDTLVDTARRNISRGLPDVAVFEIGTVTRPAGTAPAPIIGVDRRPTDDELAALEAGIPAQPLHIGVVLAGDRERAGVLGPARPWDWVDAVETARAVAHAMGLGVEAAAPAAPVAPWHPGRVAELRLPATRAGREVIPGQVVAHAGELHPRVARALGLPERSCAVEIDLDALLDAAEGRGVPQMGAISTFPAAKEDIALVVDESVTASQVEALIRATAKDLAEDVRLFDVFRGEQLGQGRKSLAFSLRLRAADRTLTAEDTAGLRKRIVKRAAKTLGAELRA</sequence>
<keyword evidence="13 15" id="KW-0030">Aminoacyl-tRNA synthetase</keyword>
<keyword evidence="8 15" id="KW-0547">Nucleotide-binding</keyword>
<dbReference type="GO" id="GO:0004826">
    <property type="term" value="F:phenylalanine-tRNA ligase activity"/>
    <property type="evidence" value="ECO:0007669"/>
    <property type="project" value="UniProtKB-UniRule"/>
</dbReference>
<protein>
    <recommendedName>
        <fullName evidence="15">Phenylalanine--tRNA ligase beta subunit</fullName>
        <ecNumber evidence="15">6.1.1.20</ecNumber>
    </recommendedName>
    <alternativeName>
        <fullName evidence="15">Phenylalanyl-tRNA synthetase beta subunit</fullName>
        <shortName evidence="15">PheRS</shortName>
    </alternativeName>
</protein>
<dbReference type="Gene3D" id="3.30.930.10">
    <property type="entry name" value="Bira Bifunctional Protein, Domain 2"/>
    <property type="match status" value="1"/>
</dbReference>
<evidence type="ECO:0000256" key="15">
    <source>
        <dbReference type="HAMAP-Rule" id="MF_00283"/>
    </source>
</evidence>
<keyword evidence="7 15" id="KW-0479">Metal-binding</keyword>
<dbReference type="HAMAP" id="MF_00283">
    <property type="entry name" value="Phe_tRNA_synth_beta1"/>
    <property type="match status" value="1"/>
</dbReference>
<dbReference type="SMART" id="SM00896">
    <property type="entry name" value="FDX-ACB"/>
    <property type="match status" value="1"/>
</dbReference>
<dbReference type="InterPro" id="IPR045864">
    <property type="entry name" value="aa-tRNA-synth_II/BPL/LPL"/>
</dbReference>
<dbReference type="PANTHER" id="PTHR10947">
    <property type="entry name" value="PHENYLALANYL-TRNA SYNTHETASE BETA CHAIN AND LEUCINE-RICH REPEAT-CONTAINING PROTEIN 47"/>
    <property type="match status" value="1"/>
</dbReference>
<dbReference type="KEGG" id="amam:HPC72_06230"/>
<dbReference type="Pfam" id="PF01588">
    <property type="entry name" value="tRNA_bind"/>
    <property type="match status" value="1"/>
</dbReference>
<dbReference type="EC" id="6.1.1.20" evidence="15"/>
<dbReference type="InterPro" id="IPR041616">
    <property type="entry name" value="PheRS_beta_core"/>
</dbReference>
<dbReference type="PROSITE" id="PS51447">
    <property type="entry name" value="FDX_ACB"/>
    <property type="match status" value="1"/>
</dbReference>
<comment type="cofactor">
    <cofactor evidence="15">
        <name>Mg(2+)</name>
        <dbReference type="ChEBI" id="CHEBI:18420"/>
    </cofactor>
    <text evidence="15">Binds 2 magnesium ions per tetramer.</text>
</comment>
<evidence type="ECO:0000256" key="13">
    <source>
        <dbReference type="ARBA" id="ARBA00023146"/>
    </source>
</evidence>
<dbReference type="Pfam" id="PF03484">
    <property type="entry name" value="B5"/>
    <property type="match status" value="1"/>
</dbReference>
<evidence type="ECO:0000259" key="19">
    <source>
        <dbReference type="PROSITE" id="PS51483"/>
    </source>
</evidence>
<name>A0A6M8B5F0_9ACTO</name>
<dbReference type="Gene3D" id="3.30.56.10">
    <property type="match status" value="2"/>
</dbReference>
<dbReference type="Gene3D" id="3.50.40.10">
    <property type="entry name" value="Phenylalanyl-trna Synthetase, Chain B, domain 3"/>
    <property type="match status" value="1"/>
</dbReference>
<dbReference type="InterPro" id="IPR005121">
    <property type="entry name" value="Fdx_antiC-bd"/>
</dbReference>
<comment type="subcellular location">
    <subcellularLocation>
        <location evidence="1 15">Cytoplasm</location>
    </subcellularLocation>
</comment>
<dbReference type="FunFam" id="3.30.70.380:FF:000001">
    <property type="entry name" value="Phenylalanine--tRNA ligase beta subunit"/>
    <property type="match status" value="1"/>
</dbReference>
<evidence type="ECO:0000256" key="11">
    <source>
        <dbReference type="ARBA" id="ARBA00022884"/>
    </source>
</evidence>
<keyword evidence="9 15" id="KW-0067">ATP-binding</keyword>